<protein>
    <submittedName>
        <fullName evidence="2">Uncharacterized protein</fullName>
    </submittedName>
</protein>
<keyword evidence="3" id="KW-1185">Reference proteome</keyword>
<proteinExistence type="predicted"/>
<evidence type="ECO:0000313" key="3">
    <source>
        <dbReference type="Proteomes" id="UP000214365"/>
    </source>
</evidence>
<dbReference type="Proteomes" id="UP000214365">
    <property type="component" value="Unassembled WGS sequence"/>
</dbReference>
<accession>A0A225A690</accession>
<dbReference type="AlphaFoldDB" id="A0A225A690"/>
<evidence type="ECO:0000313" key="2">
    <source>
        <dbReference type="EMBL" id="OKL56011.1"/>
    </source>
</evidence>
<feature type="region of interest" description="Disordered" evidence="1">
    <location>
        <begin position="342"/>
        <end position="400"/>
    </location>
</feature>
<feature type="compositionally biased region" description="Acidic residues" evidence="1">
    <location>
        <begin position="344"/>
        <end position="370"/>
    </location>
</feature>
<organism evidence="2 3">
    <name type="scientific">Talaromyces atroroseus</name>
    <dbReference type="NCBI Taxonomy" id="1441469"/>
    <lineage>
        <taxon>Eukaryota</taxon>
        <taxon>Fungi</taxon>
        <taxon>Dikarya</taxon>
        <taxon>Ascomycota</taxon>
        <taxon>Pezizomycotina</taxon>
        <taxon>Eurotiomycetes</taxon>
        <taxon>Eurotiomycetidae</taxon>
        <taxon>Eurotiales</taxon>
        <taxon>Trichocomaceae</taxon>
        <taxon>Talaromyces</taxon>
        <taxon>Talaromyces sect. Trachyspermi</taxon>
    </lineage>
</organism>
<comment type="caution">
    <text evidence="2">The sequence shown here is derived from an EMBL/GenBank/DDBJ whole genome shotgun (WGS) entry which is preliminary data.</text>
</comment>
<feature type="region of interest" description="Disordered" evidence="1">
    <location>
        <begin position="412"/>
        <end position="505"/>
    </location>
</feature>
<feature type="compositionally biased region" description="Polar residues" evidence="1">
    <location>
        <begin position="444"/>
        <end position="462"/>
    </location>
</feature>
<name>A0A225A690_TALAT</name>
<feature type="compositionally biased region" description="Basic and acidic residues" evidence="1">
    <location>
        <begin position="389"/>
        <end position="398"/>
    </location>
</feature>
<sequence length="505" mass="56427">MQRPSVEYHDSASILRDPLPSLPTRDGYQTTSTAWRSLYHVAQLSPWRMDEEVRRWASPGRLKPGDLSVRSHHLLQQVGCLDHEHYLCGDEQSVCGRFAQNTLGPVTAVAFHNEMKYRFGDYKVCEESKRSASKKFIPDFVGVCCSATNIEQLKALPKDEKPTMVLLGEAKTPWKHNLQAIWDRYRADPEDDEGIRLAFAGHVGGKAPRLNFSRPIPATNSPRDGENCVSVRQCFYYLLSIIEENNDYRFDNPCPREEWGNSKAHIPGYEPLTPNTSARDPGNSMIQATPSGLRPTSPSSPLYLQKTSGDYKAELTFRDHQIRDRGLGRKVVILNGQGIGIIVDGDDEEKEEEGDDGNDSDDSDSDDDNAEPLNPLQRRPMSGYFTLPKGDRTPEKRSVAFNLPIRTERLETIPTLEVESPTPAARLAREGAASRGPNDRRGTSALNPLSQRMSTARPSQPAAQAGRNLPLRPRDAEDEQTAETRDAGGRRQFPANENTPRRGKP</sequence>
<feature type="region of interest" description="Disordered" evidence="1">
    <location>
        <begin position="263"/>
        <end position="305"/>
    </location>
</feature>
<reference evidence="2 3" key="1">
    <citation type="submission" date="2015-06" db="EMBL/GenBank/DDBJ databases">
        <title>Talaromyces atroroseus IBT 11181 draft genome.</title>
        <authorList>
            <person name="Rasmussen K.B."/>
            <person name="Rasmussen S."/>
            <person name="Petersen B."/>
            <person name="Sicheritz-Ponten T."/>
            <person name="Mortensen U.H."/>
            <person name="Thrane U."/>
        </authorList>
    </citation>
    <scope>NUCLEOTIDE SEQUENCE [LARGE SCALE GENOMIC DNA]</scope>
    <source>
        <strain evidence="2 3">IBT 11181</strain>
    </source>
</reference>
<dbReference type="GeneID" id="31008433"/>
<dbReference type="OrthoDB" id="3796275at2759"/>
<evidence type="ECO:0000256" key="1">
    <source>
        <dbReference type="SAM" id="MobiDB-lite"/>
    </source>
</evidence>
<dbReference type="RefSeq" id="XP_020116132.1">
    <property type="nucleotide sequence ID" value="XM_020263781.1"/>
</dbReference>
<dbReference type="EMBL" id="LFMY01000016">
    <property type="protein sequence ID" value="OKL56011.1"/>
    <property type="molecule type" value="Genomic_DNA"/>
</dbReference>
<feature type="compositionally biased region" description="Polar residues" evidence="1">
    <location>
        <begin position="273"/>
        <end position="305"/>
    </location>
</feature>
<gene>
    <name evidence="2" type="ORF">UA08_08677</name>
</gene>